<dbReference type="STRING" id="156889.Mmc1_0413"/>
<protein>
    <submittedName>
        <fullName evidence="2">Glycosyl transferase, group 1</fullName>
    </submittedName>
</protein>
<name>A0L4P6_MAGMM</name>
<dbReference type="InterPro" id="IPR001296">
    <property type="entry name" value="Glyco_trans_1"/>
</dbReference>
<dbReference type="CDD" id="cd03801">
    <property type="entry name" value="GT4_PimA-like"/>
    <property type="match status" value="1"/>
</dbReference>
<dbReference type="EMBL" id="CP000471">
    <property type="protein sequence ID" value="ABK42939.1"/>
    <property type="molecule type" value="Genomic_DNA"/>
</dbReference>
<keyword evidence="3" id="KW-1185">Reference proteome</keyword>
<dbReference type="CAZy" id="GT4">
    <property type="family name" value="Glycosyltransferase Family 4"/>
</dbReference>
<dbReference type="Pfam" id="PF00534">
    <property type="entry name" value="Glycos_transf_1"/>
    <property type="match status" value="1"/>
</dbReference>
<reference evidence="3" key="1">
    <citation type="journal article" date="2009" name="Appl. Environ. Microbiol.">
        <title>Complete genome sequence of the chemolithoautotrophic marine magnetotactic coccus strain MC-1.</title>
        <authorList>
            <person name="Schubbe S."/>
            <person name="Williams T.J."/>
            <person name="Xie G."/>
            <person name="Kiss H.E."/>
            <person name="Brettin T.S."/>
            <person name="Martinez D."/>
            <person name="Ross C.A."/>
            <person name="Schuler D."/>
            <person name="Cox B.L."/>
            <person name="Nealson K.H."/>
            <person name="Bazylinski D.A."/>
        </authorList>
    </citation>
    <scope>NUCLEOTIDE SEQUENCE [LARGE SCALE GENOMIC DNA]</scope>
    <source>
        <strain evidence="3">ATCC BAA-1437 / JCM 17883 / MC-1</strain>
    </source>
</reference>
<evidence type="ECO:0000313" key="2">
    <source>
        <dbReference type="EMBL" id="ABK42939.1"/>
    </source>
</evidence>
<dbReference type="PANTHER" id="PTHR45947">
    <property type="entry name" value="SULFOQUINOVOSYL TRANSFERASE SQD2"/>
    <property type="match status" value="1"/>
</dbReference>
<dbReference type="eggNOG" id="COG0438">
    <property type="taxonomic scope" value="Bacteria"/>
</dbReference>
<dbReference type="PANTHER" id="PTHR45947:SF3">
    <property type="entry name" value="SULFOQUINOVOSYL TRANSFERASE SQD2"/>
    <property type="match status" value="1"/>
</dbReference>
<gene>
    <name evidence="2" type="ordered locus">Mmc1_0413</name>
</gene>
<dbReference type="HOGENOM" id="CLU_009583_2_2_5"/>
<dbReference type="KEGG" id="mgm:Mmc1_0413"/>
<evidence type="ECO:0000259" key="1">
    <source>
        <dbReference type="Pfam" id="PF00534"/>
    </source>
</evidence>
<dbReference type="Proteomes" id="UP000002586">
    <property type="component" value="Chromosome"/>
</dbReference>
<dbReference type="InterPro" id="IPR050194">
    <property type="entry name" value="Glycosyltransferase_grp1"/>
</dbReference>
<reference evidence="2 3" key="2">
    <citation type="journal article" date="2012" name="Int. J. Syst. Evol. Microbiol.">
        <title>Magnetococcus marinus gen. nov., sp. nov., a marine, magnetotactic bacterium that represents a novel lineage (Magnetococcaceae fam. nov.; Magnetococcales ord. nov.) at the base of the Alphaproteobacteria.</title>
        <authorList>
            <person name="Bazylinski D.A."/>
            <person name="Williams T.J."/>
            <person name="Lefevre C.T."/>
            <person name="Berg R.J."/>
            <person name="Zhang C.L."/>
            <person name="Bowser S.S."/>
            <person name="Dean A.J."/>
            <person name="Beveridge T.J."/>
        </authorList>
    </citation>
    <scope>NUCLEOTIDE SEQUENCE [LARGE SCALE GENOMIC DNA]</scope>
    <source>
        <strain evidence="3">ATCC BAA-1437 / JCM 17883 / MC-1</strain>
    </source>
</reference>
<dbReference type="SUPFAM" id="SSF53756">
    <property type="entry name" value="UDP-Glycosyltransferase/glycogen phosphorylase"/>
    <property type="match status" value="1"/>
</dbReference>
<proteinExistence type="predicted"/>
<dbReference type="GO" id="GO:0016757">
    <property type="term" value="F:glycosyltransferase activity"/>
    <property type="evidence" value="ECO:0007669"/>
    <property type="project" value="InterPro"/>
</dbReference>
<dbReference type="Gene3D" id="3.40.50.2000">
    <property type="entry name" value="Glycogen Phosphorylase B"/>
    <property type="match status" value="2"/>
</dbReference>
<keyword evidence="2" id="KW-0808">Transferase</keyword>
<sequence>MATLMLTCRQIDLVLLLSERVPLQSWAQKGMLERELALYRAMQPHLRSITLLSDGNRHELDFRPQVPGMHILCNRWGLRPWHYQRWLKMPWRGWQRGHVLFKSNQLSSALLGLSLANHFKQKSITRCGYLLSEFAALHHGAASLARVRAFSREHRAFHGAHRAVVTTPHMHSLLQQRYGIDPQKIFVQPNYVDCDLFQPAPRVQQNATTQRLLLVGRLHPEKNILALLQAMIGLPKLHLDLIGQGEQLETLQQFVAQQALSVTFHGALPHRALVDFYQQCDLFVLPSLQEGHPKALLEAMACGAPVLASDAPGNRDVVMHGNNGWLCQTDSASIRHALQQLLPNQAQRQSLGQQARHYALQEVSLPVIAAREMALYEAIFNDSQRP</sequence>
<dbReference type="AlphaFoldDB" id="A0L4P6"/>
<accession>A0L4P6</accession>
<evidence type="ECO:0000313" key="3">
    <source>
        <dbReference type="Proteomes" id="UP000002586"/>
    </source>
</evidence>
<organism evidence="2 3">
    <name type="scientific">Magnetococcus marinus (strain ATCC BAA-1437 / JCM 17883 / MC-1)</name>
    <dbReference type="NCBI Taxonomy" id="156889"/>
    <lineage>
        <taxon>Bacteria</taxon>
        <taxon>Pseudomonadati</taxon>
        <taxon>Pseudomonadota</taxon>
        <taxon>Magnetococcia</taxon>
        <taxon>Magnetococcales</taxon>
        <taxon>Magnetococcaceae</taxon>
        <taxon>Magnetococcus</taxon>
    </lineage>
</organism>
<feature type="domain" description="Glycosyl transferase family 1" evidence="1">
    <location>
        <begin position="207"/>
        <end position="357"/>
    </location>
</feature>